<dbReference type="EMBL" id="SZVP01000018">
    <property type="protein sequence ID" value="TMM42430.1"/>
    <property type="molecule type" value="Genomic_DNA"/>
</dbReference>
<dbReference type="OrthoDB" id="9786766at2"/>
<accession>A0A8H2PKT5</accession>
<keyword evidence="2" id="KW-1185">Reference proteome</keyword>
<proteinExistence type="predicted"/>
<name>A0A8H2PKT5_9GAMM</name>
<comment type="caution">
    <text evidence="1">The sequence shown here is derived from an EMBL/GenBank/DDBJ whole genome shotgun (WGS) entry which is preliminary data.</text>
</comment>
<dbReference type="Proteomes" id="UP000307702">
    <property type="component" value="Unassembled WGS sequence"/>
</dbReference>
<dbReference type="AlphaFoldDB" id="A0A8H2PKT5"/>
<gene>
    <name evidence="1" type="ORF">FCS21_14775</name>
</gene>
<reference evidence="1 2" key="1">
    <citation type="submission" date="2019-05" db="EMBL/GenBank/DDBJ databases">
        <title>Colwellia ponticola sp. nov., isolated from seawater.</title>
        <authorList>
            <person name="Yoon J.-H."/>
        </authorList>
    </citation>
    <scope>NUCLEOTIDE SEQUENCE [LARGE SCALE GENOMIC DNA]</scope>
    <source>
        <strain evidence="1 2">OISW-25</strain>
    </source>
</reference>
<dbReference type="RefSeq" id="WP_138624317.1">
    <property type="nucleotide sequence ID" value="NZ_SZVP01000018.1"/>
</dbReference>
<organism evidence="1 2">
    <name type="scientific">Colwellia ponticola</name>
    <dbReference type="NCBI Taxonomy" id="2304625"/>
    <lineage>
        <taxon>Bacteria</taxon>
        <taxon>Pseudomonadati</taxon>
        <taxon>Pseudomonadota</taxon>
        <taxon>Gammaproteobacteria</taxon>
        <taxon>Alteromonadales</taxon>
        <taxon>Colwelliaceae</taxon>
        <taxon>Colwellia</taxon>
    </lineage>
</organism>
<evidence type="ECO:0000313" key="1">
    <source>
        <dbReference type="EMBL" id="TMM42430.1"/>
    </source>
</evidence>
<evidence type="ECO:0000313" key="2">
    <source>
        <dbReference type="Proteomes" id="UP000307702"/>
    </source>
</evidence>
<protein>
    <submittedName>
        <fullName evidence="1">Uncharacterized protein</fullName>
    </submittedName>
</protein>
<sequence>MAFFKNFQQFSTTVVSENSFDFFPYFSLNRDITKNDNSASIGAEFFWQPSDGQKLSATTILTPVSYTQINFL</sequence>